<evidence type="ECO:0000256" key="2">
    <source>
        <dbReference type="SAM" id="MobiDB-lite"/>
    </source>
</evidence>
<dbReference type="Proteomes" id="UP000310636">
    <property type="component" value="Unassembled WGS sequence"/>
</dbReference>
<organism evidence="4 5">
    <name type="scientific">Cohnella fermenti</name>
    <dbReference type="NCBI Taxonomy" id="2565925"/>
    <lineage>
        <taxon>Bacteria</taxon>
        <taxon>Bacillati</taxon>
        <taxon>Bacillota</taxon>
        <taxon>Bacilli</taxon>
        <taxon>Bacillales</taxon>
        <taxon>Paenibacillaceae</taxon>
        <taxon>Cohnella</taxon>
    </lineage>
</organism>
<protein>
    <submittedName>
        <fullName evidence="4">Molybdenum cofactor guanylyltransferase</fullName>
    </submittedName>
</protein>
<dbReference type="AlphaFoldDB" id="A0A4S4BUF9"/>
<comment type="caution">
    <text evidence="4">The sequence shown here is derived from an EMBL/GenBank/DDBJ whole genome shotgun (WGS) entry which is preliminary data.</text>
</comment>
<dbReference type="EMBL" id="SSOB01000015">
    <property type="protein sequence ID" value="THF78705.1"/>
    <property type="molecule type" value="Genomic_DNA"/>
</dbReference>
<dbReference type="PANTHER" id="PTHR19136">
    <property type="entry name" value="MOLYBDENUM COFACTOR GUANYLYLTRANSFERASE"/>
    <property type="match status" value="1"/>
</dbReference>
<gene>
    <name evidence="4" type="ORF">E6C55_13320</name>
</gene>
<reference evidence="4 5" key="1">
    <citation type="submission" date="2019-04" db="EMBL/GenBank/DDBJ databases">
        <title>Cohnella sp. nov. isolated from preserved vegetables.</title>
        <authorList>
            <person name="Lin S.-Y."/>
            <person name="Hung M.-H."/>
            <person name="Young C.-C."/>
        </authorList>
    </citation>
    <scope>NUCLEOTIDE SEQUENCE [LARGE SCALE GENOMIC DNA]</scope>
    <source>
        <strain evidence="4 5">CC-MHH1044</strain>
    </source>
</reference>
<feature type="compositionally biased region" description="Gly residues" evidence="2">
    <location>
        <begin position="196"/>
        <end position="212"/>
    </location>
</feature>
<evidence type="ECO:0000259" key="3">
    <source>
        <dbReference type="Pfam" id="PF12804"/>
    </source>
</evidence>
<feature type="region of interest" description="Disordered" evidence="2">
    <location>
        <begin position="196"/>
        <end position="216"/>
    </location>
</feature>
<dbReference type="InterPro" id="IPR025877">
    <property type="entry name" value="MobA-like_NTP_Trfase"/>
</dbReference>
<evidence type="ECO:0000256" key="1">
    <source>
        <dbReference type="ARBA" id="ARBA00022679"/>
    </source>
</evidence>
<dbReference type="RefSeq" id="WP_136370293.1">
    <property type="nucleotide sequence ID" value="NZ_SSOB01000015.1"/>
</dbReference>
<dbReference type="GO" id="GO:0016779">
    <property type="term" value="F:nucleotidyltransferase activity"/>
    <property type="evidence" value="ECO:0007669"/>
    <property type="project" value="UniProtKB-KW"/>
</dbReference>
<dbReference type="InterPro" id="IPR029044">
    <property type="entry name" value="Nucleotide-diphossugar_trans"/>
</dbReference>
<keyword evidence="4" id="KW-0548">Nucleotidyltransferase</keyword>
<proteinExistence type="predicted"/>
<name>A0A4S4BUF9_9BACL</name>
<dbReference type="Pfam" id="PF12804">
    <property type="entry name" value="NTP_transf_3"/>
    <property type="match status" value="1"/>
</dbReference>
<keyword evidence="1 4" id="KW-0808">Transferase</keyword>
<dbReference type="Gene3D" id="3.90.550.10">
    <property type="entry name" value="Spore Coat Polysaccharide Biosynthesis Protein SpsA, Chain A"/>
    <property type="match status" value="1"/>
</dbReference>
<accession>A0A4S4BUF9</accession>
<evidence type="ECO:0000313" key="4">
    <source>
        <dbReference type="EMBL" id="THF78705.1"/>
    </source>
</evidence>
<dbReference type="SUPFAM" id="SSF53448">
    <property type="entry name" value="Nucleotide-diphospho-sugar transferases"/>
    <property type="match status" value="1"/>
</dbReference>
<keyword evidence="5" id="KW-1185">Reference proteome</keyword>
<dbReference type="PANTHER" id="PTHR19136:SF81">
    <property type="entry name" value="MOLYBDENUM COFACTOR GUANYLYLTRANSFERASE"/>
    <property type="match status" value="1"/>
</dbReference>
<dbReference type="OrthoDB" id="9788394at2"/>
<evidence type="ECO:0000313" key="5">
    <source>
        <dbReference type="Proteomes" id="UP000310636"/>
    </source>
</evidence>
<feature type="domain" description="MobA-like NTP transferase" evidence="3">
    <location>
        <begin position="4"/>
        <end position="152"/>
    </location>
</feature>
<sequence>MVSGIILAGGAGGGMRTRNRALLPYEGERILDRQIRLMSELCREIVVVTGAPKSYLPVVSPPVRIVSDYMPGRGALGGLAAGLSLAQQRYAWVVGSDMPKLSPAAARLMLTRLSDHLDAVWPSDGDGPHPLHGLYDCECAPRVAAMVEEGRASLADLPRRLRWGEVSASEFSQHGISFDFVETVRGTKAHAGPLGGGAAAGATGGVSGGATGGSTEDMAENMTENMTRGMMQGAAEGATESITEGIPQGMAEMWRAETQSIRV</sequence>